<sequence length="358" mass="39014">MFLAIKEMKYSKLRYTLVIGIILLISYAVFMLSGLANGLATEFRQVIVDWNSQTVVLSEDSNKNLAASQLTTKNLTNVTAKEKAPISVYNGAIDGKDGKIDIALFGTDKDAFLLPKVIDGRLFTNKNEIIISKNLADKGFNIGDTIEIGSDNIKLKVVGISPETYYTVAPVIYTSLEDVAAVKYGKDFKTNNEELPINAVVTNSEKVSLTKDATPKLQSLTTDEFINSLPGYSAQNLTLNSMIYFLFVIVTAIIGIFMYVMTLQKTSIFGVMKAQGISNKFIVDSIIKQSFIIGVIGILLGFGLAYGTSFILPNAMPFSVALNLWIIYSVILLAVTIIGSLFSIRTVTKVDAMKAIGG</sequence>
<evidence type="ECO:0000256" key="10">
    <source>
        <dbReference type="ARBA" id="ARBA00024973"/>
    </source>
</evidence>
<dbReference type="AlphaFoldDB" id="A0A369B415"/>
<evidence type="ECO:0000313" key="12">
    <source>
        <dbReference type="EMBL" id="RSU05453.1"/>
    </source>
</evidence>
<evidence type="ECO:0000256" key="6">
    <source>
        <dbReference type="ARBA" id="ARBA00022475"/>
    </source>
</evidence>
<evidence type="ECO:0000256" key="7">
    <source>
        <dbReference type="ARBA" id="ARBA00022692"/>
    </source>
</evidence>
<accession>A0A369B415</accession>
<name>A0A369B415_9ENTE</name>
<comment type="subcellular location">
    <subcellularLocation>
        <location evidence="1">Cell membrane</location>
        <topology evidence="1">Multi-pass membrane protein</topology>
    </subcellularLocation>
</comment>
<comment type="caution">
    <text evidence="12">The sequence shown here is derived from an EMBL/GenBank/DDBJ whole genome shotgun (WGS) entry which is preliminary data.</text>
</comment>
<dbReference type="GO" id="GO:0005886">
    <property type="term" value="C:plasma membrane"/>
    <property type="evidence" value="ECO:0007669"/>
    <property type="project" value="UniProtKB-SubCell"/>
</dbReference>
<keyword evidence="5" id="KW-0813">Transport</keyword>
<dbReference type="RefSeq" id="WP_114288924.1">
    <property type="nucleotide sequence ID" value="NZ_CP081461.1"/>
</dbReference>
<comment type="subunit">
    <text evidence="3">The complex is composed of two ATP-binding proteins (HrtA), two transmembrane proteins (HrtB) and a solute-binding protein.</text>
</comment>
<dbReference type="PANTHER" id="PTHR43738">
    <property type="entry name" value="ABC TRANSPORTER, MEMBRANE PROTEIN"/>
    <property type="match status" value="1"/>
</dbReference>
<evidence type="ECO:0000256" key="3">
    <source>
        <dbReference type="ARBA" id="ARBA00011131"/>
    </source>
</evidence>
<keyword evidence="6" id="KW-1003">Cell membrane</keyword>
<evidence type="ECO:0000256" key="8">
    <source>
        <dbReference type="ARBA" id="ARBA00022989"/>
    </source>
</evidence>
<proteinExistence type="inferred from homology"/>
<dbReference type="EMBL" id="NGJX01000001">
    <property type="protein sequence ID" value="RSU05453.1"/>
    <property type="molecule type" value="Genomic_DNA"/>
</dbReference>
<evidence type="ECO:0000256" key="9">
    <source>
        <dbReference type="ARBA" id="ARBA00023136"/>
    </source>
</evidence>
<evidence type="ECO:0000313" key="13">
    <source>
        <dbReference type="Proteomes" id="UP000288197"/>
    </source>
</evidence>
<feature type="domain" description="ABC3 transporter permease C-terminal" evidence="11">
    <location>
        <begin position="241"/>
        <end position="349"/>
    </location>
</feature>
<evidence type="ECO:0000256" key="2">
    <source>
        <dbReference type="ARBA" id="ARBA00008697"/>
    </source>
</evidence>
<evidence type="ECO:0000256" key="1">
    <source>
        <dbReference type="ARBA" id="ARBA00004651"/>
    </source>
</evidence>
<evidence type="ECO:0000259" key="11">
    <source>
        <dbReference type="Pfam" id="PF02687"/>
    </source>
</evidence>
<dbReference type="Pfam" id="PF02687">
    <property type="entry name" value="FtsX"/>
    <property type="match status" value="1"/>
</dbReference>
<reference evidence="12 13" key="1">
    <citation type="submission" date="2017-05" db="EMBL/GenBank/DDBJ databases">
        <title>Vagococcus spp. assemblies.</title>
        <authorList>
            <person name="Gulvik C.A."/>
        </authorList>
    </citation>
    <scope>NUCLEOTIDE SEQUENCE [LARGE SCALE GENOMIC DNA]</scope>
    <source>
        <strain evidence="12 13">NCFB 2497</strain>
    </source>
</reference>
<keyword evidence="7" id="KW-0812">Transmembrane</keyword>
<comment type="function">
    <text evidence="10">Part of the ABC transporter complex hrt involved in hemin import. Responsible for the translocation of the substrate across the membrane.</text>
</comment>
<comment type="similarity">
    <text evidence="2">Belongs to the ABC-4 integral membrane protein family. HrtB subfamily.</text>
</comment>
<evidence type="ECO:0000256" key="5">
    <source>
        <dbReference type="ARBA" id="ARBA00022448"/>
    </source>
</evidence>
<keyword evidence="8" id="KW-1133">Transmembrane helix</keyword>
<evidence type="ECO:0000256" key="4">
    <source>
        <dbReference type="ARBA" id="ARBA00016962"/>
    </source>
</evidence>
<dbReference type="GeneID" id="63145672"/>
<dbReference type="PANTHER" id="PTHR43738:SF1">
    <property type="entry name" value="HEMIN TRANSPORT SYSTEM PERMEASE PROTEIN HRTB-RELATED"/>
    <property type="match status" value="1"/>
</dbReference>
<keyword evidence="13" id="KW-1185">Reference proteome</keyword>
<dbReference type="InterPro" id="IPR003838">
    <property type="entry name" value="ABC3_permease_C"/>
</dbReference>
<dbReference type="InterPro" id="IPR051125">
    <property type="entry name" value="ABC-4/HrtB_transporter"/>
</dbReference>
<dbReference type="OrthoDB" id="384327at2"/>
<keyword evidence="9" id="KW-0472">Membrane</keyword>
<dbReference type="Proteomes" id="UP000288197">
    <property type="component" value="Unassembled WGS sequence"/>
</dbReference>
<organism evidence="12 13">
    <name type="scientific">Vagococcus fluvialis</name>
    <dbReference type="NCBI Taxonomy" id="2738"/>
    <lineage>
        <taxon>Bacteria</taxon>
        <taxon>Bacillati</taxon>
        <taxon>Bacillota</taxon>
        <taxon>Bacilli</taxon>
        <taxon>Lactobacillales</taxon>
        <taxon>Enterococcaceae</taxon>
        <taxon>Vagococcus</taxon>
    </lineage>
</organism>
<gene>
    <name evidence="12" type="ORF">CBF32_00195</name>
</gene>
<protein>
    <recommendedName>
        <fullName evidence="4">Putative hemin transport system permease protein HrtB</fullName>
    </recommendedName>
</protein>